<name>A0A1I1H231_9ACTN</name>
<dbReference type="InterPro" id="IPR014729">
    <property type="entry name" value="Rossmann-like_a/b/a_fold"/>
</dbReference>
<dbReference type="PANTHER" id="PTHR46553:SF3">
    <property type="entry name" value="ADENINE NUCLEOTIDE ALPHA HYDROLASES-LIKE SUPERFAMILY PROTEIN"/>
    <property type="match status" value="1"/>
</dbReference>
<dbReference type="Pfam" id="PF00582">
    <property type="entry name" value="Usp"/>
    <property type="match status" value="2"/>
</dbReference>
<reference evidence="3 4" key="1">
    <citation type="submission" date="2016-10" db="EMBL/GenBank/DDBJ databases">
        <authorList>
            <person name="de Groot N.N."/>
        </authorList>
    </citation>
    <scope>NUCLEOTIDE SEQUENCE [LARGE SCALE GENOMIC DNA]</scope>
    <source>
        <strain evidence="3 4">CGMCC 4.5739</strain>
    </source>
</reference>
<dbReference type="OrthoDB" id="4867015at2"/>
<sequence length="270" mass="27932">MSRRVTAGIDGSEESRAAADWAAAEALRRRTGLRLVHGWGVASPLEPMGAPEVDQQASEQVLREARDRLLAGHPGLDVTTESVAGGPAAALLDASRESDVVVLGSRGLGTVAGFLLGSVSMQTVAWADCPVVVVRAGTERRAPEQPAPEVVLGLKRLEEPDGEVLDFAFAEAAARGLPLRAVHARSDPAPVASQVAGALQPWRDRYPGQEVDETVMTGQASEVLLDATPGAELVVVGRGGRHGGLGSRVGPVGHALLHHAACPVAVVPHG</sequence>
<dbReference type="Gene3D" id="3.40.50.620">
    <property type="entry name" value="HUPs"/>
    <property type="match status" value="2"/>
</dbReference>
<dbReference type="STRING" id="910347.SAMN05421773_102225"/>
<comment type="similarity">
    <text evidence="1">Belongs to the universal stress protein A family.</text>
</comment>
<gene>
    <name evidence="3" type="ORF">SAMN05421773_102225</name>
</gene>
<dbReference type="PRINTS" id="PR01438">
    <property type="entry name" value="UNVRSLSTRESS"/>
</dbReference>
<accession>A0A1I1H231</accession>
<proteinExistence type="inferred from homology"/>
<dbReference type="InterPro" id="IPR006015">
    <property type="entry name" value="Universal_stress_UspA"/>
</dbReference>
<evidence type="ECO:0000259" key="2">
    <source>
        <dbReference type="Pfam" id="PF00582"/>
    </source>
</evidence>
<dbReference type="EMBL" id="FOLM01000002">
    <property type="protein sequence ID" value="SFC18097.1"/>
    <property type="molecule type" value="Genomic_DNA"/>
</dbReference>
<feature type="domain" description="UspA" evidence="2">
    <location>
        <begin position="1"/>
        <end position="135"/>
    </location>
</feature>
<dbReference type="InterPro" id="IPR006016">
    <property type="entry name" value="UspA"/>
</dbReference>
<keyword evidence="4" id="KW-1185">Reference proteome</keyword>
<evidence type="ECO:0000256" key="1">
    <source>
        <dbReference type="ARBA" id="ARBA00008791"/>
    </source>
</evidence>
<organism evidence="3 4">
    <name type="scientific">Streptomyces aidingensis</name>
    <dbReference type="NCBI Taxonomy" id="910347"/>
    <lineage>
        <taxon>Bacteria</taxon>
        <taxon>Bacillati</taxon>
        <taxon>Actinomycetota</taxon>
        <taxon>Actinomycetes</taxon>
        <taxon>Kitasatosporales</taxon>
        <taxon>Streptomycetaceae</taxon>
        <taxon>Streptomyces</taxon>
    </lineage>
</organism>
<protein>
    <submittedName>
        <fullName evidence="3">Nucleotide-binding universal stress protein, UspA family</fullName>
    </submittedName>
</protein>
<dbReference type="Proteomes" id="UP000199207">
    <property type="component" value="Unassembled WGS sequence"/>
</dbReference>
<feature type="domain" description="UspA" evidence="2">
    <location>
        <begin position="154"/>
        <end position="268"/>
    </location>
</feature>
<dbReference type="SUPFAM" id="SSF52402">
    <property type="entry name" value="Adenine nucleotide alpha hydrolases-like"/>
    <property type="match status" value="2"/>
</dbReference>
<evidence type="ECO:0000313" key="4">
    <source>
        <dbReference type="Proteomes" id="UP000199207"/>
    </source>
</evidence>
<dbReference type="AlphaFoldDB" id="A0A1I1H231"/>
<evidence type="ECO:0000313" key="3">
    <source>
        <dbReference type="EMBL" id="SFC18097.1"/>
    </source>
</evidence>
<dbReference type="PANTHER" id="PTHR46553">
    <property type="entry name" value="ADENINE NUCLEOTIDE ALPHA HYDROLASES-LIKE SUPERFAMILY PROTEIN"/>
    <property type="match status" value="1"/>
</dbReference>
<dbReference type="RefSeq" id="WP_093837540.1">
    <property type="nucleotide sequence ID" value="NZ_FOLM01000002.1"/>
</dbReference>